<evidence type="ECO:0000313" key="11">
    <source>
        <dbReference type="EMBL" id="ORY70926.1"/>
    </source>
</evidence>
<dbReference type="RefSeq" id="XP_040720518.1">
    <property type="nucleotide sequence ID" value="XM_040857809.1"/>
</dbReference>
<feature type="transmembrane region" description="Helical" evidence="8">
    <location>
        <begin position="90"/>
        <end position="108"/>
    </location>
</feature>
<keyword evidence="7 8" id="KW-0924">Ammonia transport</keyword>
<comment type="similarity">
    <text evidence="2 8">Belongs to the ammonia transporter channel (TC 1.A.11.2) family.</text>
</comment>
<evidence type="ECO:0000313" key="12">
    <source>
        <dbReference type="Proteomes" id="UP000193689"/>
    </source>
</evidence>
<keyword evidence="5 8" id="KW-1133">Transmembrane helix</keyword>
<feature type="transmembrane region" description="Helical" evidence="8">
    <location>
        <begin position="177"/>
        <end position="198"/>
    </location>
</feature>
<dbReference type="NCBIfam" id="TIGR00836">
    <property type="entry name" value="amt"/>
    <property type="match status" value="1"/>
</dbReference>
<dbReference type="PANTHER" id="PTHR43029:SF10">
    <property type="entry name" value="AMMONIUM TRANSPORTER MEP2"/>
    <property type="match status" value="1"/>
</dbReference>
<dbReference type="GO" id="GO:0008519">
    <property type="term" value="F:ammonium channel activity"/>
    <property type="evidence" value="ECO:0007669"/>
    <property type="project" value="InterPro"/>
</dbReference>
<dbReference type="Pfam" id="PF00909">
    <property type="entry name" value="Ammonium_transp"/>
    <property type="match status" value="1"/>
</dbReference>
<evidence type="ECO:0000256" key="9">
    <source>
        <dbReference type="SAM" id="MobiDB-lite"/>
    </source>
</evidence>
<dbReference type="STRING" id="1141098.A0A1Y2EI52"/>
<proteinExistence type="inferred from homology"/>
<dbReference type="PANTHER" id="PTHR43029">
    <property type="entry name" value="AMMONIUM TRANSPORTER MEP2"/>
    <property type="match status" value="1"/>
</dbReference>
<name>A0A1Y2EI52_9PEZI</name>
<evidence type="ECO:0000256" key="3">
    <source>
        <dbReference type="ARBA" id="ARBA00022448"/>
    </source>
</evidence>
<comment type="caution">
    <text evidence="11">The sequence shown here is derived from an EMBL/GenBank/DDBJ whole genome shotgun (WGS) entry which is preliminary data.</text>
</comment>
<evidence type="ECO:0000256" key="1">
    <source>
        <dbReference type="ARBA" id="ARBA00004141"/>
    </source>
</evidence>
<dbReference type="AlphaFoldDB" id="A0A1Y2EI52"/>
<dbReference type="OrthoDB" id="534912at2759"/>
<protein>
    <recommendedName>
        <fullName evidence="8">Ammonium transporter</fullName>
    </recommendedName>
</protein>
<dbReference type="Proteomes" id="UP000193689">
    <property type="component" value="Unassembled WGS sequence"/>
</dbReference>
<evidence type="ECO:0000256" key="5">
    <source>
        <dbReference type="ARBA" id="ARBA00022989"/>
    </source>
</evidence>
<feature type="transmembrane region" description="Helical" evidence="8">
    <location>
        <begin position="210"/>
        <end position="231"/>
    </location>
</feature>
<dbReference type="Gene3D" id="1.10.3430.10">
    <property type="entry name" value="Ammonium transporter AmtB like domains"/>
    <property type="match status" value="1"/>
</dbReference>
<feature type="compositionally biased region" description="Polar residues" evidence="9">
    <location>
        <begin position="485"/>
        <end position="495"/>
    </location>
</feature>
<feature type="transmembrane region" description="Helical" evidence="8">
    <location>
        <begin position="336"/>
        <end position="353"/>
    </location>
</feature>
<reference evidence="11 12" key="1">
    <citation type="submission" date="2016-07" db="EMBL/GenBank/DDBJ databases">
        <title>Pervasive Adenine N6-methylation of Active Genes in Fungi.</title>
        <authorList>
            <consortium name="DOE Joint Genome Institute"/>
            <person name="Mondo S.J."/>
            <person name="Dannebaum R.O."/>
            <person name="Kuo R.C."/>
            <person name="Labutti K."/>
            <person name="Haridas S."/>
            <person name="Kuo A."/>
            <person name="Salamov A."/>
            <person name="Ahrendt S.R."/>
            <person name="Lipzen A."/>
            <person name="Sullivan W."/>
            <person name="Andreopoulos W.B."/>
            <person name="Clum A."/>
            <person name="Lindquist E."/>
            <person name="Daum C."/>
            <person name="Ramamoorthy G.K."/>
            <person name="Gryganskyi A."/>
            <person name="Culley D."/>
            <person name="Magnuson J.K."/>
            <person name="James T.Y."/>
            <person name="O'Malley M.A."/>
            <person name="Stajich J.E."/>
            <person name="Spatafora J.W."/>
            <person name="Visel A."/>
            <person name="Grigoriev I.V."/>
        </authorList>
    </citation>
    <scope>NUCLEOTIDE SEQUENCE [LARGE SCALE GENOMIC DNA]</scope>
    <source>
        <strain evidence="11 12">CBS 129021</strain>
    </source>
</reference>
<feature type="transmembrane region" description="Helical" evidence="8">
    <location>
        <begin position="309"/>
        <end position="330"/>
    </location>
</feature>
<dbReference type="EMBL" id="MCFJ01000001">
    <property type="protein sequence ID" value="ORY70926.1"/>
    <property type="molecule type" value="Genomic_DNA"/>
</dbReference>
<dbReference type="InterPro" id="IPR001905">
    <property type="entry name" value="Ammonium_transpt"/>
</dbReference>
<dbReference type="InParanoid" id="A0A1Y2EI52"/>
<gene>
    <name evidence="11" type="ORF">BCR38DRAFT_404062</name>
</gene>
<evidence type="ECO:0000256" key="6">
    <source>
        <dbReference type="ARBA" id="ARBA00023136"/>
    </source>
</evidence>
<feature type="transmembrane region" description="Helical" evidence="8">
    <location>
        <begin position="57"/>
        <end position="78"/>
    </location>
</feature>
<organism evidence="11 12">
    <name type="scientific">Pseudomassariella vexata</name>
    <dbReference type="NCBI Taxonomy" id="1141098"/>
    <lineage>
        <taxon>Eukaryota</taxon>
        <taxon>Fungi</taxon>
        <taxon>Dikarya</taxon>
        <taxon>Ascomycota</taxon>
        <taxon>Pezizomycotina</taxon>
        <taxon>Sordariomycetes</taxon>
        <taxon>Xylariomycetidae</taxon>
        <taxon>Amphisphaeriales</taxon>
        <taxon>Pseudomassariaceae</taxon>
        <taxon>Pseudomassariella</taxon>
    </lineage>
</organism>
<evidence type="ECO:0000256" key="2">
    <source>
        <dbReference type="ARBA" id="ARBA00005887"/>
    </source>
</evidence>
<evidence type="ECO:0000256" key="8">
    <source>
        <dbReference type="RuleBase" id="RU362002"/>
    </source>
</evidence>
<feature type="transmembrane region" description="Helical" evidence="8">
    <location>
        <begin position="152"/>
        <end position="170"/>
    </location>
</feature>
<feature type="transmembrane region" description="Helical" evidence="8">
    <location>
        <begin position="252"/>
        <end position="269"/>
    </location>
</feature>
<dbReference type="InterPro" id="IPR029020">
    <property type="entry name" value="Ammonium/urea_transptr"/>
</dbReference>
<evidence type="ECO:0000256" key="4">
    <source>
        <dbReference type="ARBA" id="ARBA00022692"/>
    </source>
</evidence>
<feature type="domain" description="Ammonium transporter AmtB-like" evidence="10">
    <location>
        <begin position="58"/>
        <end position="465"/>
    </location>
</feature>
<keyword evidence="12" id="KW-1185">Reference proteome</keyword>
<keyword evidence="3 8" id="KW-0813">Transport</keyword>
<dbReference type="GeneID" id="63774021"/>
<feature type="region of interest" description="Disordered" evidence="9">
    <location>
        <begin position="477"/>
        <end position="503"/>
    </location>
</feature>
<feature type="transmembrane region" description="Helical" evidence="8">
    <location>
        <begin position="281"/>
        <end position="302"/>
    </location>
</feature>
<dbReference type="InterPro" id="IPR024041">
    <property type="entry name" value="NH4_transpt_AmtB-like_dom"/>
</dbReference>
<evidence type="ECO:0000259" key="10">
    <source>
        <dbReference type="Pfam" id="PF00909"/>
    </source>
</evidence>
<accession>A0A1Y2EI52</accession>
<evidence type="ECO:0000256" key="7">
    <source>
        <dbReference type="ARBA" id="ARBA00023177"/>
    </source>
</evidence>
<dbReference type="SUPFAM" id="SSF111352">
    <property type="entry name" value="Ammonium transporter"/>
    <property type="match status" value="1"/>
</dbReference>
<dbReference type="FunFam" id="1.10.3430.10:FF:000003">
    <property type="entry name" value="Ammonium transporter"/>
    <property type="match status" value="1"/>
</dbReference>
<feature type="transmembrane region" description="Helical" evidence="8">
    <location>
        <begin position="365"/>
        <end position="387"/>
    </location>
</feature>
<comment type="subcellular location">
    <subcellularLocation>
        <location evidence="8">Cell membrane</location>
        <topology evidence="8">Multi-pass membrane protein</topology>
    </subcellularLocation>
    <subcellularLocation>
        <location evidence="1">Membrane</location>
        <topology evidence="1">Multi-pass membrane protein</topology>
    </subcellularLocation>
</comment>
<keyword evidence="6 8" id="KW-0472">Membrane</keyword>
<feature type="transmembrane region" description="Helical" evidence="8">
    <location>
        <begin position="421"/>
        <end position="439"/>
    </location>
</feature>
<dbReference type="GO" id="GO:0005886">
    <property type="term" value="C:plasma membrane"/>
    <property type="evidence" value="ECO:0007669"/>
    <property type="project" value="UniProtKB-SubCell"/>
</dbReference>
<keyword evidence="4 8" id="KW-0812">Transmembrane</keyword>
<dbReference type="PROSITE" id="PS01219">
    <property type="entry name" value="AMMONIUM_TRANSP"/>
    <property type="match status" value="1"/>
</dbReference>
<dbReference type="FunCoup" id="A0A1Y2EI52">
    <property type="interactions" value="303"/>
</dbReference>
<sequence length="503" mass="54141">MSSTLYVEPYNGTIDTGGDSLTEDLNIYYEVRSPFRSRSRFPLLPTKTNTKPMSGDFAWIMTSTALVLLMIPGVGFFYSGLARRKSALSLIWLSMMSVGVVSFQWFFWGYSLTFSHYGASGFIGDLSNFGLMNVLGAPSVGSTKVPDILFCLYQGMFAAITPALAIGAAVDRARMLPCIVFMFIWATIVYDPIAYWTWNANGWSFVMGGLDFAGGTPVHISSGAAALAYSLMLGKRTGYSKSAGLPYRPHNVTHVVLGTVFLWVGWFGFNGGSALAANLRAVMACMVTNIAASVGGVTWCLLDYRLEKKWSVVGFCSGAIAGLVAITPGSGFTTPWAAFIFGVVGSIACNFATKLKFVLGIDDALDIFAVHGIGGIVGNLLTGLFAADYIAHLDGFTVIPGGWINHNYVQLGYQLADSVAGFSYSFVMTCLILFLMNFVPGLSLRVLPEEEDMGIDDGQLGEFAYDYVELQRHTSDGHPQGVINGGSSTEVTHTNGEGPEKMV</sequence>
<dbReference type="InterPro" id="IPR018047">
    <property type="entry name" value="Ammonium_transpt_CS"/>
</dbReference>